<dbReference type="AlphaFoldDB" id="A0A1R2B1A2"/>
<organism evidence="2 3">
    <name type="scientific">Stentor coeruleus</name>
    <dbReference type="NCBI Taxonomy" id="5963"/>
    <lineage>
        <taxon>Eukaryota</taxon>
        <taxon>Sar</taxon>
        <taxon>Alveolata</taxon>
        <taxon>Ciliophora</taxon>
        <taxon>Postciliodesmatophora</taxon>
        <taxon>Heterotrichea</taxon>
        <taxon>Heterotrichida</taxon>
        <taxon>Stentoridae</taxon>
        <taxon>Stentor</taxon>
    </lineage>
</organism>
<dbReference type="EMBL" id="MPUH01001078">
    <property type="protein sequence ID" value="OMJ70539.1"/>
    <property type="molecule type" value="Genomic_DNA"/>
</dbReference>
<dbReference type="Proteomes" id="UP000187209">
    <property type="component" value="Unassembled WGS sequence"/>
</dbReference>
<accession>A0A1R2B1A2</accession>
<sequence length="184" mass="21278">MSESHEQLEPCNKISQISNKMSLGSLYASISSLNISLSSRKISRESCSASLLKQKNDQIKELLTYRITALHYFTHELTTDLSEEAELTRKKANVSLLEKPYSEELSKNVQEDSIKSKELLDKIYNLGKDFKKERKRLDENLGKVNEIENEEEDLKERIINYEKEITKILQEKKAVNSGCQCRLF</sequence>
<name>A0A1R2B1A2_9CILI</name>
<comment type="caution">
    <text evidence="2">The sequence shown here is derived from an EMBL/GenBank/DDBJ whole genome shotgun (WGS) entry which is preliminary data.</text>
</comment>
<reference evidence="2 3" key="1">
    <citation type="submission" date="2016-11" db="EMBL/GenBank/DDBJ databases">
        <title>The macronuclear genome of Stentor coeruleus: a giant cell with tiny introns.</title>
        <authorList>
            <person name="Slabodnick M."/>
            <person name="Ruby J.G."/>
            <person name="Reiff S.B."/>
            <person name="Swart E.C."/>
            <person name="Gosai S."/>
            <person name="Prabakaran S."/>
            <person name="Witkowska E."/>
            <person name="Larue G.E."/>
            <person name="Fisher S."/>
            <person name="Freeman R.M."/>
            <person name="Gunawardena J."/>
            <person name="Chu W."/>
            <person name="Stover N.A."/>
            <person name="Gregory B.D."/>
            <person name="Nowacki M."/>
            <person name="Derisi J."/>
            <person name="Roy S.W."/>
            <person name="Marshall W.F."/>
            <person name="Sood P."/>
        </authorList>
    </citation>
    <scope>NUCLEOTIDE SEQUENCE [LARGE SCALE GENOMIC DNA]</scope>
    <source>
        <strain evidence="2">WM001</strain>
    </source>
</reference>
<keyword evidence="3" id="KW-1185">Reference proteome</keyword>
<feature type="coiled-coil region" evidence="1">
    <location>
        <begin position="130"/>
        <end position="171"/>
    </location>
</feature>
<protein>
    <submittedName>
        <fullName evidence="2">Uncharacterized protein</fullName>
    </submittedName>
</protein>
<evidence type="ECO:0000256" key="1">
    <source>
        <dbReference type="SAM" id="Coils"/>
    </source>
</evidence>
<proteinExistence type="predicted"/>
<gene>
    <name evidence="2" type="ORF">SteCoe_31471</name>
</gene>
<evidence type="ECO:0000313" key="2">
    <source>
        <dbReference type="EMBL" id="OMJ70539.1"/>
    </source>
</evidence>
<keyword evidence="1" id="KW-0175">Coiled coil</keyword>
<evidence type="ECO:0000313" key="3">
    <source>
        <dbReference type="Proteomes" id="UP000187209"/>
    </source>
</evidence>